<reference evidence="1" key="1">
    <citation type="submission" date="2019-08" db="EMBL/GenBank/DDBJ databases">
        <authorList>
            <person name="Kucharzyk K."/>
            <person name="Murdoch R.W."/>
            <person name="Higgins S."/>
            <person name="Loffler F."/>
        </authorList>
    </citation>
    <scope>NUCLEOTIDE SEQUENCE</scope>
</reference>
<gene>
    <name evidence="1" type="ORF">SDC9_146422</name>
</gene>
<name>A0A645ED00_9ZZZZ</name>
<protein>
    <submittedName>
        <fullName evidence="1">Uncharacterized protein</fullName>
    </submittedName>
</protein>
<proteinExistence type="predicted"/>
<dbReference type="EMBL" id="VSSQ01045333">
    <property type="protein sequence ID" value="MPM99231.1"/>
    <property type="molecule type" value="Genomic_DNA"/>
</dbReference>
<organism evidence="1">
    <name type="scientific">bioreactor metagenome</name>
    <dbReference type="NCBI Taxonomy" id="1076179"/>
    <lineage>
        <taxon>unclassified sequences</taxon>
        <taxon>metagenomes</taxon>
        <taxon>ecological metagenomes</taxon>
    </lineage>
</organism>
<sequence length="119" mass="12816">MYRVTGSGFKLLEDLAGAQNDSARDAGQLSHMDAIRTVGTARHDVVQEDHLIVHLGNCHIVITHTWQQRAELGQLMIVGGKQGAGFEAGMVVNKFHDCPGNGKAIIGRSTAADLIQDQQ</sequence>
<dbReference type="AlphaFoldDB" id="A0A645ED00"/>
<evidence type="ECO:0000313" key="1">
    <source>
        <dbReference type="EMBL" id="MPM99231.1"/>
    </source>
</evidence>
<accession>A0A645ED00</accession>
<comment type="caution">
    <text evidence="1">The sequence shown here is derived from an EMBL/GenBank/DDBJ whole genome shotgun (WGS) entry which is preliminary data.</text>
</comment>